<dbReference type="AlphaFoldDB" id="A0A932HWP9"/>
<proteinExistence type="predicted"/>
<reference evidence="1" key="1">
    <citation type="submission" date="2020-07" db="EMBL/GenBank/DDBJ databases">
        <title>Huge and variable diversity of episymbiotic CPR bacteria and DPANN archaea in groundwater ecosystems.</title>
        <authorList>
            <person name="He C.Y."/>
            <person name="Keren R."/>
            <person name="Whittaker M."/>
            <person name="Farag I.F."/>
            <person name="Doudna J."/>
            <person name="Cate J.H.D."/>
            <person name="Banfield J.F."/>
        </authorList>
    </citation>
    <scope>NUCLEOTIDE SEQUENCE</scope>
    <source>
        <strain evidence="1">NC_groundwater_763_Ag_S-0.2um_68_21</strain>
    </source>
</reference>
<organism evidence="1 2">
    <name type="scientific">Tectimicrobiota bacterium</name>
    <dbReference type="NCBI Taxonomy" id="2528274"/>
    <lineage>
        <taxon>Bacteria</taxon>
        <taxon>Pseudomonadati</taxon>
        <taxon>Nitrospinota/Tectimicrobiota group</taxon>
        <taxon>Candidatus Tectimicrobiota</taxon>
    </lineage>
</organism>
<protein>
    <submittedName>
        <fullName evidence="1">Uncharacterized protein</fullName>
    </submittedName>
</protein>
<evidence type="ECO:0000313" key="1">
    <source>
        <dbReference type="EMBL" id="MBI3126413.1"/>
    </source>
</evidence>
<accession>A0A932HWP9</accession>
<dbReference type="Proteomes" id="UP000782312">
    <property type="component" value="Unassembled WGS sequence"/>
</dbReference>
<gene>
    <name evidence="1" type="ORF">HYZ11_02275</name>
</gene>
<name>A0A932HWP9_UNCTE</name>
<evidence type="ECO:0000313" key="2">
    <source>
        <dbReference type="Proteomes" id="UP000782312"/>
    </source>
</evidence>
<comment type="caution">
    <text evidence="1">The sequence shown here is derived from an EMBL/GenBank/DDBJ whole genome shotgun (WGS) entry which is preliminary data.</text>
</comment>
<dbReference type="EMBL" id="JACPUR010000003">
    <property type="protein sequence ID" value="MBI3126413.1"/>
    <property type="molecule type" value="Genomic_DNA"/>
</dbReference>
<sequence length="89" mass="9210">MATGELRRILKVFGVAATDFADEAARIQERAAGLPGASAEEVAALLRDLCELLADVEEKFGEAGRAIETIKRALLSAVGQGAKGRAGLG</sequence>